<evidence type="ECO:0000256" key="2">
    <source>
        <dbReference type="ARBA" id="ARBA00004275"/>
    </source>
</evidence>
<dbReference type="InterPro" id="IPR036683">
    <property type="entry name" value="CO_DH_flav_C_dom_sf"/>
</dbReference>
<dbReference type="GO" id="GO:0051537">
    <property type="term" value="F:2 iron, 2 sulfur cluster binding"/>
    <property type="evidence" value="ECO:0007669"/>
    <property type="project" value="UniProtKB-KW"/>
</dbReference>
<dbReference type="Pfam" id="PF00941">
    <property type="entry name" value="FAD_binding_5"/>
    <property type="match status" value="1"/>
</dbReference>
<feature type="compositionally biased region" description="Polar residues" evidence="17">
    <location>
        <begin position="536"/>
        <end position="547"/>
    </location>
</feature>
<evidence type="ECO:0000256" key="7">
    <source>
        <dbReference type="ARBA" id="ARBA00022723"/>
    </source>
</evidence>
<dbReference type="InterPro" id="IPR036856">
    <property type="entry name" value="Ald_Oxase/Xan_DH_a/b_sf"/>
</dbReference>
<dbReference type="Pfam" id="PF02738">
    <property type="entry name" value="MoCoBD_1"/>
    <property type="match status" value="1"/>
</dbReference>
<dbReference type="InterPro" id="IPR001041">
    <property type="entry name" value="2Fe-2S_ferredoxin-type"/>
</dbReference>
<evidence type="ECO:0000256" key="12">
    <source>
        <dbReference type="ARBA" id="ARBA00023140"/>
    </source>
</evidence>
<dbReference type="Pfam" id="PF03450">
    <property type="entry name" value="CO_deh_flav_C"/>
    <property type="match status" value="1"/>
</dbReference>
<evidence type="ECO:0000256" key="16">
    <source>
        <dbReference type="PIRSR" id="PIRSR000127-3"/>
    </source>
</evidence>
<evidence type="ECO:0000256" key="9">
    <source>
        <dbReference type="ARBA" id="ARBA00023002"/>
    </source>
</evidence>
<evidence type="ECO:0000256" key="1">
    <source>
        <dbReference type="ARBA" id="ARBA00001974"/>
    </source>
</evidence>
<dbReference type="InterPro" id="IPR046867">
    <property type="entry name" value="AldOxase/xan_DH_MoCoBD2"/>
</dbReference>
<comment type="cofactor">
    <cofactor evidence="16">
        <name>Mo-molybdopterin</name>
        <dbReference type="ChEBI" id="CHEBI:71302"/>
    </cofactor>
    <text evidence="16">Binds 1 Mo-molybdopterin (Mo-MPT) cofactor per subunit.</text>
</comment>
<dbReference type="PIRSF" id="PIRSF000127">
    <property type="entry name" value="Xanthine_DH"/>
    <property type="match status" value="1"/>
</dbReference>
<feature type="binding site" evidence="16">
    <location>
        <position position="57"/>
    </location>
    <ligand>
        <name>[2Fe-2S] cluster</name>
        <dbReference type="ChEBI" id="CHEBI:190135"/>
        <label>1</label>
    </ligand>
</feature>
<organism evidence="19 20">
    <name type="scientific">Petrolisthes manimaculis</name>
    <dbReference type="NCBI Taxonomy" id="1843537"/>
    <lineage>
        <taxon>Eukaryota</taxon>
        <taxon>Metazoa</taxon>
        <taxon>Ecdysozoa</taxon>
        <taxon>Arthropoda</taxon>
        <taxon>Crustacea</taxon>
        <taxon>Multicrustacea</taxon>
        <taxon>Malacostraca</taxon>
        <taxon>Eumalacostraca</taxon>
        <taxon>Eucarida</taxon>
        <taxon>Decapoda</taxon>
        <taxon>Pleocyemata</taxon>
        <taxon>Anomura</taxon>
        <taxon>Galatheoidea</taxon>
        <taxon>Porcellanidae</taxon>
        <taxon>Petrolisthes</taxon>
    </lineage>
</organism>
<feature type="binding site" evidence="16">
    <location>
        <position position="49"/>
    </location>
    <ligand>
        <name>[2Fe-2S] cluster</name>
        <dbReference type="ChEBI" id="CHEBI:190135"/>
        <label>1</label>
    </ligand>
</feature>
<dbReference type="InterPro" id="IPR006058">
    <property type="entry name" value="2Fe2S_fd_BS"/>
</dbReference>
<dbReference type="InterPro" id="IPR000674">
    <property type="entry name" value="Ald_Oxase/Xan_DH_a/b"/>
</dbReference>
<evidence type="ECO:0000256" key="14">
    <source>
        <dbReference type="PIRSR" id="PIRSR000127-1"/>
    </source>
</evidence>
<dbReference type="InterPro" id="IPR036010">
    <property type="entry name" value="2Fe-2S_ferredoxin-like_sf"/>
</dbReference>
<dbReference type="SUPFAM" id="SSF47741">
    <property type="entry name" value="CO dehydrogenase ISP C-domain like"/>
    <property type="match status" value="1"/>
</dbReference>
<comment type="subcellular location">
    <subcellularLocation>
        <location evidence="2">Peroxisome</location>
    </subcellularLocation>
</comment>
<feature type="binding site" evidence="16">
    <location>
        <position position="154"/>
    </location>
    <ligand>
        <name>[2Fe-2S] cluster</name>
        <dbReference type="ChEBI" id="CHEBI:190135"/>
        <label>2</label>
    </ligand>
</feature>
<dbReference type="PROSITE" id="PS00197">
    <property type="entry name" value="2FE2S_FER_1"/>
    <property type="match status" value="1"/>
</dbReference>
<dbReference type="Gene3D" id="3.30.365.10">
    <property type="entry name" value="Aldehyde oxidase/xanthine dehydrogenase, molybdopterin binding domain"/>
    <property type="match status" value="4"/>
</dbReference>
<dbReference type="Pfam" id="PF01799">
    <property type="entry name" value="Fer2_2"/>
    <property type="match status" value="1"/>
</dbReference>
<dbReference type="InterPro" id="IPR005107">
    <property type="entry name" value="CO_DH_flav_C"/>
</dbReference>
<feature type="binding site" evidence="16">
    <location>
        <position position="122"/>
    </location>
    <ligand>
        <name>[2Fe-2S] cluster</name>
        <dbReference type="ChEBI" id="CHEBI:190135"/>
        <label>2</label>
    </ligand>
</feature>
<dbReference type="FunFam" id="3.30.365.10:FF:000001">
    <property type="entry name" value="Xanthine dehydrogenase oxidase"/>
    <property type="match status" value="1"/>
</dbReference>
<feature type="region of interest" description="Disordered" evidence="17">
    <location>
        <begin position="525"/>
        <end position="547"/>
    </location>
</feature>
<comment type="cofactor">
    <cofactor evidence="1 15">
        <name>FAD</name>
        <dbReference type="ChEBI" id="CHEBI:57692"/>
    </cofactor>
</comment>
<evidence type="ECO:0000256" key="17">
    <source>
        <dbReference type="SAM" id="MobiDB-lite"/>
    </source>
</evidence>
<dbReference type="InterPro" id="IPR012675">
    <property type="entry name" value="Beta-grasp_dom_sf"/>
</dbReference>
<dbReference type="SMART" id="SM01008">
    <property type="entry name" value="Ald_Xan_dh_C"/>
    <property type="match status" value="1"/>
</dbReference>
<dbReference type="Gene3D" id="3.10.20.30">
    <property type="match status" value="1"/>
</dbReference>
<protein>
    <recommendedName>
        <fullName evidence="18">FAD-binding PCMH-type domain-containing protein</fullName>
    </recommendedName>
</protein>
<keyword evidence="6 16" id="KW-0001">2Fe-2S</keyword>
<evidence type="ECO:0000256" key="6">
    <source>
        <dbReference type="ARBA" id="ARBA00022714"/>
    </source>
</evidence>
<keyword evidence="5" id="KW-0285">Flavoprotein</keyword>
<dbReference type="Proteomes" id="UP001292094">
    <property type="component" value="Unassembled WGS sequence"/>
</dbReference>
<feature type="binding site" evidence="16">
    <location>
        <position position="1079"/>
    </location>
    <ligand>
        <name>Mo-molybdopterin</name>
        <dbReference type="ChEBI" id="CHEBI:71302"/>
    </ligand>
    <ligandPart>
        <name>Mo</name>
        <dbReference type="ChEBI" id="CHEBI:28685"/>
    </ligandPart>
</feature>
<keyword evidence="7 16" id="KW-0479">Metal-binding</keyword>
<keyword evidence="12" id="KW-0576">Peroxisome</keyword>
<dbReference type="InterPro" id="IPR002346">
    <property type="entry name" value="Mopterin_DH_FAD-bd"/>
</dbReference>
<keyword evidence="10 16" id="KW-0408">Iron</keyword>
<dbReference type="InterPro" id="IPR036884">
    <property type="entry name" value="2Fe-2S-bd_dom_sf"/>
</dbReference>
<dbReference type="PANTHER" id="PTHR11908:SF132">
    <property type="entry name" value="ALDEHYDE OXIDASE 1-RELATED"/>
    <property type="match status" value="1"/>
</dbReference>
<feature type="binding site" evidence="16">
    <location>
        <position position="79"/>
    </location>
    <ligand>
        <name>[2Fe-2S] cluster</name>
        <dbReference type="ChEBI" id="CHEBI:190135"/>
        <label>1</label>
    </ligand>
</feature>
<feature type="binding site" evidence="16">
    <location>
        <position position="119"/>
    </location>
    <ligand>
        <name>[2Fe-2S] cluster</name>
        <dbReference type="ChEBI" id="CHEBI:190135"/>
        <label>2</label>
    </ligand>
</feature>
<evidence type="ECO:0000256" key="11">
    <source>
        <dbReference type="ARBA" id="ARBA00023014"/>
    </source>
</evidence>
<keyword evidence="11 16" id="KW-0411">Iron-sulfur</keyword>
<dbReference type="SUPFAM" id="SSF56003">
    <property type="entry name" value="Molybdenum cofactor-binding domain"/>
    <property type="match status" value="1"/>
</dbReference>
<keyword evidence="20" id="KW-1185">Reference proteome</keyword>
<feature type="domain" description="FAD-binding PCMH-type" evidence="18">
    <location>
        <begin position="221"/>
        <end position="414"/>
    </location>
</feature>
<sequence length="1301" mass="140415">MSCKHDKMSSTGTITINGKEFEVGSEVSATSRLVNFLHDNQLQGTHITCYQGGCGACTVVASVPDGDTGTKRTYSINSCLVPTRACVGWEITTVEDLGNKYDGYHPIQQALTEHSGTQCGYCSPGMVMNMYGLTQENPSWGPEDVEKSLDGNMCRCTGYRPILAAFKSVAVQDIEDAEKAKCPSTGKACKGCCKSKKAAAAAKEEGMKEEEESKQVVPRSIQLKDSNWHQPSSLQELYDLLSGFPDGTNHTFVSGNTGQAIYSDGPFTEYINTRHIAQLSNVTPTAGSIVFGANVSISRVISELDSVTATLSGFTYVPELVDMWTRLGNTPIRNLGSWVGNLAMKVAHPEFPSDLFVGLVGVGATVTTATPDGTTTQHTMEELLGLDLVGERRFIIDLGIPTLPDDAVFKTYKVMPRTTNSKADVNAAFKFRVDTTNAYTVLDPPVMAYGGINPSFVRATATETYLTGKSLQDEAVLQAAYTSLASEVVPDAQYQDASPEYRLALAQNLFYRAVLSIVGTAASPPVTSGAEPLQRPLSSGQQTYDNNTEQYPLGAAIPKIEAPIQVSGEAEYITKIPSRPGELVGMFVTATQGNAAIVSIDPSPALAIPGVVDFVSAGDIPGENDIMDMADPGTQLLFATDRAMYHGQPLGLILATNRGAAYAGKAAVQVTYGDIQTPVLTIDQALQNPLPPGQPDSLVLGDIQAGFAASTHIIEGAMRRDGQYHFHMETQTTLAYPTDTGLDVFSSTQWLSETQRSISKVTGLKSSEVNVSCKRLGGAFGAKIDQCNIVSAATALAALKTRRPVRVQLDLSENMTIIGWREPYLNTYKIGVDDAGILQAVQSTLIADSGYVGVDVSSPAAAIFLMGCYKCPNWEITPQYILTNTACNTWTRTPGMLEGVTFMEDMMDHVAIQLGMDPLELRQKNFIPDGATRMISKDIIRIKSRCRASDVKFLPDEVTIPRNLLPDMITHFFTTADVEQRKAAVTQFNQENKWKKRGMSVMPMLFPYLVPSIYPLPVLVSVNVGDGTITITHGGAECGQGLNTKVAQVAAYELGVALDTITFATNNTHNSANNQTTGGSLGSAFCCHNVSEACKLIKARVNPDNLDWKTAVQTAYSNGVDVSQRYVNGVDELVSYPVYGVGCSEVELDILTGQFIVQRTDLLEDAGRSMSPLVDVGQVEGGFVMGQGLFTSEHPIYDPTTGQRLSDGTWLYKHPYAKDIPVDFRVELLHDTPNPTGVLNSKISQEPPVCLSFSVVMALRQAVTSARQDAGTTGWFQMDTPLTTDRLQRLCLVDPSRLTLA</sequence>
<evidence type="ECO:0000313" key="19">
    <source>
        <dbReference type="EMBL" id="KAK4298856.1"/>
    </source>
</evidence>
<dbReference type="Pfam" id="PF20256">
    <property type="entry name" value="MoCoBD_2"/>
    <property type="match status" value="1"/>
</dbReference>
<dbReference type="InterPro" id="IPR016166">
    <property type="entry name" value="FAD-bd_PCMH"/>
</dbReference>
<feature type="binding site" evidence="16">
    <location>
        <position position="156"/>
    </location>
    <ligand>
        <name>[2Fe-2S] cluster</name>
        <dbReference type="ChEBI" id="CHEBI:190135"/>
        <label>2</label>
    </ligand>
</feature>
<evidence type="ECO:0000256" key="8">
    <source>
        <dbReference type="ARBA" id="ARBA00022827"/>
    </source>
</evidence>
<dbReference type="GO" id="GO:0005506">
    <property type="term" value="F:iron ion binding"/>
    <property type="evidence" value="ECO:0007669"/>
    <property type="project" value="InterPro"/>
</dbReference>
<dbReference type="InterPro" id="IPR016208">
    <property type="entry name" value="Ald_Oxase/xanthine_DH-like"/>
</dbReference>
<dbReference type="InterPro" id="IPR008274">
    <property type="entry name" value="AldOxase/xan_DH_MoCoBD1"/>
</dbReference>
<evidence type="ECO:0000256" key="10">
    <source>
        <dbReference type="ARBA" id="ARBA00023004"/>
    </source>
</evidence>
<keyword evidence="9" id="KW-0560">Oxidoreductase</keyword>
<feature type="binding site" evidence="16">
    <location>
        <position position="780"/>
    </location>
    <ligand>
        <name>Mo-molybdopterin</name>
        <dbReference type="ChEBI" id="CHEBI:71302"/>
    </ligand>
    <ligandPart>
        <name>Mo</name>
        <dbReference type="ChEBI" id="CHEBI:28685"/>
    </ligandPart>
</feature>
<dbReference type="CDD" id="cd00207">
    <property type="entry name" value="fer2"/>
    <property type="match status" value="1"/>
</dbReference>
<proteinExistence type="inferred from homology"/>
<feature type="binding site" evidence="16">
    <location>
        <position position="749"/>
    </location>
    <ligand>
        <name>Mo-molybdopterin</name>
        <dbReference type="ChEBI" id="CHEBI:71302"/>
    </ligand>
    <ligandPart>
        <name>Mo</name>
        <dbReference type="ChEBI" id="CHEBI:28685"/>
    </ligandPart>
</feature>
<feature type="binding site" evidence="16">
    <location>
        <position position="892"/>
    </location>
    <ligand>
        <name>Mo-molybdopterin</name>
        <dbReference type="ChEBI" id="CHEBI:71302"/>
    </ligand>
    <ligandPart>
        <name>Mo</name>
        <dbReference type="ChEBI" id="CHEBI:28685"/>
    </ligandPart>
</feature>
<comment type="cofactor">
    <cofactor evidence="16">
        <name>[2Fe-2S] cluster</name>
        <dbReference type="ChEBI" id="CHEBI:190135"/>
    </cofactor>
    <text evidence="16">Binds 2 [2Fe-2S] clusters.</text>
</comment>
<dbReference type="InterPro" id="IPR036318">
    <property type="entry name" value="FAD-bd_PCMH-like_sf"/>
</dbReference>
<evidence type="ECO:0000313" key="20">
    <source>
        <dbReference type="Proteomes" id="UP001292094"/>
    </source>
</evidence>
<dbReference type="Gene3D" id="3.30.465.10">
    <property type="match status" value="1"/>
</dbReference>
<dbReference type="SUPFAM" id="SSF54665">
    <property type="entry name" value="CO dehydrogenase molybdoprotein N-domain-like"/>
    <property type="match status" value="1"/>
</dbReference>
<dbReference type="PROSITE" id="PS51387">
    <property type="entry name" value="FAD_PCMH"/>
    <property type="match status" value="1"/>
</dbReference>
<evidence type="ECO:0000256" key="5">
    <source>
        <dbReference type="ARBA" id="ARBA00022630"/>
    </source>
</evidence>
<feature type="binding site" evidence="16">
    <location>
        <position position="54"/>
    </location>
    <ligand>
        <name>[2Fe-2S] cluster</name>
        <dbReference type="ChEBI" id="CHEBI:190135"/>
        <label>1</label>
    </ligand>
</feature>
<evidence type="ECO:0000256" key="13">
    <source>
        <dbReference type="ARBA" id="ARBA00034078"/>
    </source>
</evidence>
<reference evidence="19" key="1">
    <citation type="submission" date="2023-11" db="EMBL/GenBank/DDBJ databases">
        <title>Genome assemblies of two species of porcelain crab, Petrolisthes cinctipes and Petrolisthes manimaculis (Anomura: Porcellanidae).</title>
        <authorList>
            <person name="Angst P."/>
        </authorList>
    </citation>
    <scope>NUCLEOTIDE SEQUENCE</scope>
    <source>
        <strain evidence="19">PB745_02</strain>
        <tissue evidence="19">Gill</tissue>
    </source>
</reference>
<evidence type="ECO:0000256" key="3">
    <source>
        <dbReference type="ARBA" id="ARBA00006849"/>
    </source>
</evidence>
<evidence type="ECO:0000259" key="18">
    <source>
        <dbReference type="PROSITE" id="PS51387"/>
    </source>
</evidence>
<feature type="binding site" evidence="15">
    <location>
        <position position="413"/>
    </location>
    <ligand>
        <name>FAD</name>
        <dbReference type="ChEBI" id="CHEBI:57692"/>
    </ligand>
</feature>
<keyword evidence="4 16" id="KW-0500">Molybdenum</keyword>
<dbReference type="InterPro" id="IPR037165">
    <property type="entry name" value="AldOxase/xan_DH_Mopterin-bd_sf"/>
</dbReference>
<evidence type="ECO:0000256" key="15">
    <source>
        <dbReference type="PIRSR" id="PIRSR000127-2"/>
    </source>
</evidence>
<accession>A0AAE1P197</accession>
<dbReference type="Gene3D" id="3.30.390.50">
    <property type="entry name" value="CO dehydrogenase flavoprotein, C-terminal domain"/>
    <property type="match status" value="1"/>
</dbReference>
<dbReference type="Gene3D" id="3.90.1170.50">
    <property type="entry name" value="Aldehyde oxidase/xanthine dehydrogenase, a/b hammerhead"/>
    <property type="match status" value="1"/>
</dbReference>
<feature type="binding site" evidence="15">
    <location>
        <begin position="337"/>
        <end position="341"/>
    </location>
    <ligand>
        <name>FAD</name>
        <dbReference type="ChEBI" id="CHEBI:57692"/>
    </ligand>
</feature>
<dbReference type="Gene3D" id="1.10.150.120">
    <property type="entry name" value="[2Fe-2S]-binding domain"/>
    <property type="match status" value="1"/>
</dbReference>
<dbReference type="GO" id="GO:0071949">
    <property type="term" value="F:FAD binding"/>
    <property type="evidence" value="ECO:0007669"/>
    <property type="project" value="InterPro"/>
</dbReference>
<keyword evidence="8 15" id="KW-0274">FAD</keyword>
<gene>
    <name evidence="19" type="ORF">Pmani_028827</name>
</gene>
<dbReference type="Pfam" id="PF00111">
    <property type="entry name" value="Fer2"/>
    <property type="match status" value="1"/>
</dbReference>
<dbReference type="Pfam" id="PF01315">
    <property type="entry name" value="Ald_Xan_dh_C"/>
    <property type="match status" value="1"/>
</dbReference>
<comment type="caution">
    <text evidence="19">The sequence shown here is derived from an EMBL/GenBank/DDBJ whole genome shotgun (WGS) entry which is preliminary data.</text>
</comment>
<dbReference type="PANTHER" id="PTHR11908">
    <property type="entry name" value="XANTHINE DEHYDROGENASE"/>
    <property type="match status" value="1"/>
</dbReference>
<dbReference type="SUPFAM" id="SSF55447">
    <property type="entry name" value="CO dehydrogenase flavoprotein C-terminal domain-like"/>
    <property type="match status" value="1"/>
</dbReference>
<dbReference type="SMART" id="SM01092">
    <property type="entry name" value="CO_deh_flav_C"/>
    <property type="match status" value="1"/>
</dbReference>
<dbReference type="InterPro" id="IPR002888">
    <property type="entry name" value="2Fe-2S-bd"/>
</dbReference>
<dbReference type="GO" id="GO:0005777">
    <property type="term" value="C:peroxisome"/>
    <property type="evidence" value="ECO:0007669"/>
    <property type="project" value="UniProtKB-SubCell"/>
</dbReference>
<dbReference type="EMBL" id="JAWZYT010003356">
    <property type="protein sequence ID" value="KAK4298856.1"/>
    <property type="molecule type" value="Genomic_DNA"/>
</dbReference>
<evidence type="ECO:0000256" key="4">
    <source>
        <dbReference type="ARBA" id="ARBA00022505"/>
    </source>
</evidence>
<name>A0AAE1P197_9EUCA</name>
<dbReference type="SUPFAM" id="SSF54292">
    <property type="entry name" value="2Fe-2S ferredoxin-like"/>
    <property type="match status" value="1"/>
</dbReference>
<comment type="similarity">
    <text evidence="3">Belongs to the xanthine dehydrogenase family.</text>
</comment>
<comment type="cofactor">
    <cofactor evidence="13">
        <name>[2Fe-2S] cluster</name>
        <dbReference type="ChEBI" id="CHEBI:190135"/>
    </cofactor>
</comment>
<dbReference type="InterPro" id="IPR016169">
    <property type="entry name" value="FAD-bd_PCMH_sub2"/>
</dbReference>
<dbReference type="SUPFAM" id="SSF56176">
    <property type="entry name" value="FAD-binding/transporter-associated domain-like"/>
    <property type="match status" value="1"/>
</dbReference>
<feature type="active site" description="Proton acceptor" evidence="14">
    <location>
        <position position="1246"/>
    </location>
</feature>
<dbReference type="GO" id="GO:0016491">
    <property type="term" value="F:oxidoreductase activity"/>
    <property type="evidence" value="ECO:0007669"/>
    <property type="project" value="UniProtKB-KW"/>
</dbReference>